<gene>
    <name evidence="9" type="ORF">DP116_12845</name>
</gene>
<keyword evidence="4" id="KW-0175">Coiled coil</keyword>
<dbReference type="SUPFAM" id="SSF55048">
    <property type="entry name" value="Probable ACP-binding domain of malonyl-CoA ACP transacylase"/>
    <property type="match status" value="1"/>
</dbReference>
<dbReference type="SUPFAM" id="SSF51735">
    <property type="entry name" value="NAD(P)-binding Rossmann-fold domains"/>
    <property type="match status" value="2"/>
</dbReference>
<dbReference type="PROSITE" id="PS52004">
    <property type="entry name" value="KS3_2"/>
    <property type="match status" value="1"/>
</dbReference>
<dbReference type="SMART" id="SM00827">
    <property type="entry name" value="PKS_AT"/>
    <property type="match status" value="1"/>
</dbReference>
<feature type="domain" description="Ketosynthase family 3 (KS3)" evidence="8">
    <location>
        <begin position="13"/>
        <end position="440"/>
    </location>
</feature>
<dbReference type="Gene3D" id="3.40.366.10">
    <property type="entry name" value="Malonyl-Coenzyme A Acyl Carrier Protein, domain 2"/>
    <property type="match status" value="1"/>
</dbReference>
<dbReference type="RefSeq" id="WP_169155562.1">
    <property type="nucleotide sequence ID" value="NZ_CAWPJE010000068.1"/>
</dbReference>
<dbReference type="Gene3D" id="3.30.70.250">
    <property type="entry name" value="Malonyl-CoA ACP transacylase, ACP-binding"/>
    <property type="match status" value="1"/>
</dbReference>
<sequence length="1572" mass="174418">MNVLDNLNNLNDKDEIAIIGMAGSFPGSKNVDSFWRNIRDGVESISFFTNEELVSAGIDSTVVNDPLYVKAGSLIEDIELFDASFFGFSPKEAEITDPQHRLFLECVWSALENAGYDSQTYTGQIGLFAGVTYSSYLLSNIYSNRGLIESVDGFQIFIGNDKDHLPTQISYKLNLKGPSINVQTTCSTSLVAVHLACQSLLNGESDIVLAGGVSIQVPQKSGYRYQEGGINSPDGHCRAFDAKARGTIFGNGLGVVVLKRLEDALADGDFIHAIIKGSAINNDGSLKVGYTAPSVDGQREVILEALALAGVEPETITYVETHGTGTPLGDPIEIKALTQAFRASTNKKGFCGIGSVKTNVGHLNTAAGVTGLIKTIQALKHKQIPPSLHYEQPNPEIDFANSPFYVNTKLSEWKTNGTPNRAGVSSFGIGGTNAHVILEEAPVVAPSSTSRPWQLLLICAKTTTALETTTANLATHLQQHPDINLPDVAHTLQVGRRAFDHRRMVVCHDCEDAVKVLTSQDPQRVFTYHHKPSHCPVIFMFSGQGAQYVNMGRELYDTEPTFKKHIDTCAQILQPHLLLDIRHILFPKEEQIETALHRLQQTAITQPALFIIEYALAQLWMEWGVHPQAMIGHSIGEYVAATIAGVFSLEDALAIVAKRGQLMQQLPTGSMLAIPLGEKDVQSFIENVETFHGTSLHTDGTSVEIAAINSPSSCVVSGSREAIATLQNQLSSQEIECRLLHTSHAFHSVMMEPILEPFVQAVKKVKLNPPRIRFISNVTGTWITDNEATNPTYWGQHLRQTVKFSDGISQLLQQFEGVFLEVGPGRTLSTLTTQHLKPGAKQQVLTSLRHVKEQQSDVGFLLQTLGRLWLSGVEIDWSGFYAHEQRHRLPLPTYPFERQRYWIDAKSPSSSSNKPVTLDKRQDIADWFYIPSWKRSLLPNSTSLSGEETGNERWLLFIDECGVGSELVNRLQQSGKNVIVVKVGQQFTKLSEGIYVINPQNRNDYDTLFQELIALGKIPQNIAHLWSVNNFGTHQGKYLEFNSLLFLTQALNNQKITDRLQLWVISNNIQEVSGNETLDPEKATMLSLCKVIPQEYSNITCRSIDVVLTNRQDEDTCVRGFPPLSKVSVAKGAEIGGGDCDGHIIDQIINEFTAFSSELVVAYRDRYRWVQTFESVHLESAVEEKTLLRKQGVYLFPGGLESLGVVLAQYLAKTLQAKLIFIEDWAFPEKDEYSQWLETHTPEDEVSRKIQKLQEFGDLGAEVLVVRADTTNYEQMHQSLAPNNIGQIHGVIYSTGRTRENIFGSIPEIGQTELEQLLDSQRQNLTVLEQVLESIKLDFCIIFYSLSSILGGFGLALYSGVNQLTDTFSQRHNQTNSLPWIVINWDKLQLNTTQEQKTVGQASGVELAITSTESVEVFKRILSLGEGTQVVVSTVDLKARCERTFHLDSKPDSKSSSQVNSSSSYSRPNLSNSYVDPTNELEKQITEIWQEVLGIAQVGIYDNFYELGGDSLIATQLVSRLRAKFPVELPLRDLLVQAMIPRLQAEMIEQLLLEKIEELSEEEVAVLLANES</sequence>
<dbReference type="InterPro" id="IPR009081">
    <property type="entry name" value="PP-bd_ACP"/>
</dbReference>
<feature type="domain" description="SPOC" evidence="7">
    <location>
        <begin position="1478"/>
        <end position="1572"/>
    </location>
</feature>
<dbReference type="SUPFAM" id="SSF52151">
    <property type="entry name" value="FabD/lysophospholipase-like"/>
    <property type="match status" value="1"/>
</dbReference>
<keyword evidence="10" id="KW-1185">Reference proteome</keyword>
<evidence type="ECO:0000256" key="4">
    <source>
        <dbReference type="SAM" id="Coils"/>
    </source>
</evidence>
<dbReference type="InterPro" id="IPR036291">
    <property type="entry name" value="NAD(P)-bd_dom_sf"/>
</dbReference>
<dbReference type="SUPFAM" id="SSF53901">
    <property type="entry name" value="Thiolase-like"/>
    <property type="match status" value="1"/>
</dbReference>
<dbReference type="PROSITE" id="PS50917">
    <property type="entry name" value="SPOC"/>
    <property type="match status" value="1"/>
</dbReference>
<feature type="compositionally biased region" description="Low complexity" evidence="5">
    <location>
        <begin position="1454"/>
        <end position="1474"/>
    </location>
</feature>
<name>A0ABX1P7L9_9CYAN</name>
<comment type="caution">
    <text evidence="9">The sequence shown here is derived from an EMBL/GenBank/DDBJ whole genome shotgun (WGS) entry which is preliminary data.</text>
</comment>
<dbReference type="Pfam" id="PF00109">
    <property type="entry name" value="ketoacyl-synt"/>
    <property type="match status" value="1"/>
</dbReference>
<dbReference type="SUPFAM" id="SSF47336">
    <property type="entry name" value="ACP-like"/>
    <property type="match status" value="1"/>
</dbReference>
<dbReference type="Pfam" id="PF00550">
    <property type="entry name" value="PP-binding"/>
    <property type="match status" value="1"/>
</dbReference>
<dbReference type="InterPro" id="IPR014031">
    <property type="entry name" value="Ketoacyl_synth_C"/>
</dbReference>
<dbReference type="InterPro" id="IPR050091">
    <property type="entry name" value="PKS_NRPS_Biosynth_Enz"/>
</dbReference>
<accession>A0ABX1P7L9</accession>
<dbReference type="InterPro" id="IPR010912">
    <property type="entry name" value="SPOC_met"/>
</dbReference>
<dbReference type="Pfam" id="PF08659">
    <property type="entry name" value="KR"/>
    <property type="match status" value="1"/>
</dbReference>
<dbReference type="PROSITE" id="PS00012">
    <property type="entry name" value="PHOSPHOPANTETHEINE"/>
    <property type="match status" value="1"/>
</dbReference>
<evidence type="ECO:0000259" key="8">
    <source>
        <dbReference type="PROSITE" id="PS52004"/>
    </source>
</evidence>
<dbReference type="InterPro" id="IPR016035">
    <property type="entry name" value="Acyl_Trfase/lysoPLipase"/>
</dbReference>
<dbReference type="Pfam" id="PF02801">
    <property type="entry name" value="Ketoacyl-synt_C"/>
    <property type="match status" value="1"/>
</dbReference>
<dbReference type="PANTHER" id="PTHR43775:SF51">
    <property type="entry name" value="INACTIVE PHENOLPHTHIOCEROL SYNTHESIS POLYKETIDE SYNTHASE TYPE I PKS1-RELATED"/>
    <property type="match status" value="1"/>
</dbReference>
<dbReference type="Proteomes" id="UP000718564">
    <property type="component" value="Unassembled WGS sequence"/>
</dbReference>
<dbReference type="InterPro" id="IPR016036">
    <property type="entry name" value="Malonyl_transacylase_ACP-bd"/>
</dbReference>
<dbReference type="InterPro" id="IPR001227">
    <property type="entry name" value="Ac_transferase_dom_sf"/>
</dbReference>
<protein>
    <submittedName>
        <fullName evidence="9">Polyketide synthase</fullName>
    </submittedName>
</protein>
<evidence type="ECO:0000259" key="6">
    <source>
        <dbReference type="PROSITE" id="PS50075"/>
    </source>
</evidence>
<dbReference type="InterPro" id="IPR016039">
    <property type="entry name" value="Thiolase-like"/>
</dbReference>
<dbReference type="EMBL" id="QMEB01000086">
    <property type="protein sequence ID" value="NMG20299.1"/>
    <property type="molecule type" value="Genomic_DNA"/>
</dbReference>
<keyword evidence="1" id="KW-0596">Phosphopantetheine</keyword>
<evidence type="ECO:0000313" key="9">
    <source>
        <dbReference type="EMBL" id="NMG20299.1"/>
    </source>
</evidence>
<dbReference type="InterPro" id="IPR014043">
    <property type="entry name" value="Acyl_transferase_dom"/>
</dbReference>
<dbReference type="CDD" id="cd00833">
    <property type="entry name" value="PKS"/>
    <property type="match status" value="1"/>
</dbReference>
<dbReference type="PANTHER" id="PTHR43775">
    <property type="entry name" value="FATTY ACID SYNTHASE"/>
    <property type="match status" value="1"/>
</dbReference>
<dbReference type="Gene3D" id="3.40.50.720">
    <property type="entry name" value="NAD(P)-binding Rossmann-like Domain"/>
    <property type="match status" value="1"/>
</dbReference>
<keyword evidence="3" id="KW-0808">Transferase</keyword>
<dbReference type="InterPro" id="IPR013968">
    <property type="entry name" value="PKS_KR"/>
</dbReference>
<reference evidence="9 10" key="1">
    <citation type="submission" date="2018-06" db="EMBL/GenBank/DDBJ databases">
        <title>Comparative genomics of Brasilonema spp. strains.</title>
        <authorList>
            <person name="Alvarenga D.O."/>
            <person name="Fiore M.F."/>
            <person name="Varani A.M."/>
        </authorList>
    </citation>
    <scope>NUCLEOTIDE SEQUENCE [LARGE SCALE GENOMIC DNA]</scope>
    <source>
        <strain evidence="9 10">SPC951</strain>
    </source>
</reference>
<organism evidence="9 10">
    <name type="scientific">Brasilonema bromeliae SPC951</name>
    <dbReference type="NCBI Taxonomy" id="385972"/>
    <lineage>
        <taxon>Bacteria</taxon>
        <taxon>Bacillati</taxon>
        <taxon>Cyanobacteriota</taxon>
        <taxon>Cyanophyceae</taxon>
        <taxon>Nostocales</taxon>
        <taxon>Scytonemataceae</taxon>
        <taxon>Brasilonema</taxon>
        <taxon>Bromeliae group (in: Brasilonema)</taxon>
    </lineage>
</organism>
<evidence type="ECO:0000256" key="1">
    <source>
        <dbReference type="ARBA" id="ARBA00022450"/>
    </source>
</evidence>
<dbReference type="InterPro" id="IPR057326">
    <property type="entry name" value="KR_dom"/>
</dbReference>
<dbReference type="InterPro" id="IPR036736">
    <property type="entry name" value="ACP-like_sf"/>
</dbReference>
<keyword evidence="2" id="KW-0597">Phosphoprotein</keyword>
<dbReference type="PROSITE" id="PS50075">
    <property type="entry name" value="CARRIER"/>
    <property type="match status" value="1"/>
</dbReference>
<dbReference type="SMART" id="SM00822">
    <property type="entry name" value="PKS_KR"/>
    <property type="match status" value="1"/>
</dbReference>
<dbReference type="InterPro" id="IPR014030">
    <property type="entry name" value="Ketoacyl_synth_N"/>
</dbReference>
<evidence type="ECO:0000256" key="2">
    <source>
        <dbReference type="ARBA" id="ARBA00022553"/>
    </source>
</evidence>
<dbReference type="SMART" id="SM00825">
    <property type="entry name" value="PKS_KS"/>
    <property type="match status" value="1"/>
</dbReference>
<dbReference type="InterPro" id="IPR049490">
    <property type="entry name" value="C883_1060-like_KR_N"/>
</dbReference>
<evidence type="ECO:0000256" key="3">
    <source>
        <dbReference type="ARBA" id="ARBA00022679"/>
    </source>
</evidence>
<evidence type="ECO:0000256" key="5">
    <source>
        <dbReference type="SAM" id="MobiDB-lite"/>
    </source>
</evidence>
<feature type="region of interest" description="Disordered" evidence="5">
    <location>
        <begin position="1448"/>
        <end position="1475"/>
    </location>
</feature>
<feature type="coiled-coil region" evidence="4">
    <location>
        <begin position="1311"/>
        <end position="1338"/>
    </location>
</feature>
<dbReference type="Gene3D" id="3.40.47.10">
    <property type="match status" value="1"/>
</dbReference>
<proteinExistence type="predicted"/>
<dbReference type="InterPro" id="IPR020841">
    <property type="entry name" value="PKS_Beta-ketoAc_synthase_dom"/>
</dbReference>
<feature type="domain" description="Carrier" evidence="6">
    <location>
        <begin position="1476"/>
        <end position="1552"/>
    </location>
</feature>
<dbReference type="InterPro" id="IPR006162">
    <property type="entry name" value="Ppantetheine_attach_site"/>
</dbReference>
<evidence type="ECO:0000313" key="10">
    <source>
        <dbReference type="Proteomes" id="UP000718564"/>
    </source>
</evidence>
<dbReference type="Gene3D" id="3.30.70.3290">
    <property type="match status" value="1"/>
</dbReference>
<evidence type="ECO:0000259" key="7">
    <source>
        <dbReference type="PROSITE" id="PS50917"/>
    </source>
</evidence>
<dbReference type="Pfam" id="PF00698">
    <property type="entry name" value="Acyl_transf_1"/>
    <property type="match status" value="1"/>
</dbReference>
<dbReference type="Gene3D" id="1.10.1200.10">
    <property type="entry name" value="ACP-like"/>
    <property type="match status" value="1"/>
</dbReference>
<dbReference type="Pfam" id="PF22621">
    <property type="entry name" value="CurL-like_PKS_C"/>
    <property type="match status" value="1"/>
</dbReference>
<dbReference type="Pfam" id="PF21394">
    <property type="entry name" value="Beta-ketacyl_N"/>
    <property type="match status" value="1"/>
</dbReference>